<reference evidence="4 5" key="1">
    <citation type="submission" date="2017-10" db="EMBL/GenBank/DDBJ databases">
        <title>Two draft genome sequences of Pusillimonas sp. strains isolated from a nitrate- and radionuclide-contaminated groundwater in Russia.</title>
        <authorList>
            <person name="Grouzdev D.S."/>
            <person name="Tourova T.P."/>
            <person name="Goeva M.A."/>
            <person name="Babich T.L."/>
            <person name="Sokolova D.S."/>
            <person name="Abdullin R."/>
            <person name="Poltaraus A.B."/>
            <person name="Toshchakov S.V."/>
            <person name="Nazina T.N."/>
        </authorList>
    </citation>
    <scope>NUCLEOTIDE SEQUENCE [LARGE SCALE GENOMIC DNA]</scope>
    <source>
        <strain evidence="4 5">JR1/69-3-13</strain>
    </source>
</reference>
<dbReference type="RefSeq" id="WP_102072763.1">
    <property type="nucleotide sequence ID" value="NZ_PDNW01000002.1"/>
</dbReference>
<dbReference type="Proteomes" id="UP000234190">
    <property type="component" value="Unassembled WGS sequence"/>
</dbReference>
<dbReference type="Pfam" id="PF10634">
    <property type="entry name" value="Iron_transport"/>
    <property type="match status" value="1"/>
</dbReference>
<name>A0A2N4U8U3_9BURK</name>
<evidence type="ECO:0000256" key="3">
    <source>
        <dbReference type="SAM" id="SignalP"/>
    </source>
</evidence>
<dbReference type="EMBL" id="PDNW01000002">
    <property type="protein sequence ID" value="PLC51444.1"/>
    <property type="molecule type" value="Genomic_DNA"/>
</dbReference>
<dbReference type="AlphaFoldDB" id="A0A2N4U8U3"/>
<protein>
    <submittedName>
        <fullName evidence="4">Uncharacterized protein</fullName>
    </submittedName>
</protein>
<dbReference type="OrthoDB" id="1495621at2"/>
<keyword evidence="5" id="KW-1185">Reference proteome</keyword>
<comment type="caution">
    <text evidence="4">The sequence shown here is derived from an EMBL/GenBank/DDBJ whole genome shotgun (WGS) entry which is preliminary data.</text>
</comment>
<feature type="signal peptide" evidence="3">
    <location>
        <begin position="1"/>
        <end position="20"/>
    </location>
</feature>
<dbReference type="Gene3D" id="2.60.40.2480">
    <property type="entry name" value="Periplasmic metal-binding protein Tp34-type"/>
    <property type="match status" value="1"/>
</dbReference>
<sequence length="178" mass="19464">MNKQFFSILLGAGCALSANAAEYPIGVPAEHHGLEVAAVYLQPIEMDPPGMMRDAKDSDIHLEADIHATADNKNGLPEGAWAPYLNIQYVLQKKGASAVHKGELMPMVANDGPHYGDNVKLDGPGKYQLTFIISNPESGKMNHFGRHIDKETGVDPWFTRFEVQYDFVYAGTGKKGGY</sequence>
<comment type="similarity">
    <text evidence="1">Belongs to the UPF0423 family.</text>
</comment>
<gene>
    <name evidence="4" type="ORF">CR159_02940</name>
</gene>
<feature type="chain" id="PRO_5014652353" evidence="3">
    <location>
        <begin position="21"/>
        <end position="178"/>
    </location>
</feature>
<dbReference type="InterPro" id="IPR038482">
    <property type="entry name" value="Tp34-type_sf"/>
</dbReference>
<dbReference type="InterPro" id="IPR018470">
    <property type="entry name" value="Metal-bd_Tp34-typ"/>
</dbReference>
<organism evidence="4 5">
    <name type="scientific">Pollutimonas subterranea</name>
    <dbReference type="NCBI Taxonomy" id="2045210"/>
    <lineage>
        <taxon>Bacteria</taxon>
        <taxon>Pseudomonadati</taxon>
        <taxon>Pseudomonadota</taxon>
        <taxon>Betaproteobacteria</taxon>
        <taxon>Burkholderiales</taxon>
        <taxon>Alcaligenaceae</taxon>
        <taxon>Pollutimonas</taxon>
    </lineage>
</organism>
<dbReference type="PIRSF" id="PIRSF017018">
    <property type="entry name" value="Tp34"/>
    <property type="match status" value="1"/>
</dbReference>
<evidence type="ECO:0000256" key="2">
    <source>
        <dbReference type="ARBA" id="ARBA00022729"/>
    </source>
</evidence>
<evidence type="ECO:0000313" key="5">
    <source>
        <dbReference type="Proteomes" id="UP000234190"/>
    </source>
</evidence>
<evidence type="ECO:0000313" key="4">
    <source>
        <dbReference type="EMBL" id="PLC51444.1"/>
    </source>
</evidence>
<keyword evidence="2 3" id="KW-0732">Signal</keyword>
<accession>A0A2N4U8U3</accession>
<proteinExistence type="inferred from homology"/>
<evidence type="ECO:0000256" key="1">
    <source>
        <dbReference type="ARBA" id="ARBA00010013"/>
    </source>
</evidence>